<gene>
    <name evidence="2" type="ordered locus">KLTH0H04048g</name>
</gene>
<dbReference type="EMBL" id="CU928180">
    <property type="protein sequence ID" value="CAR30196.1"/>
    <property type="molecule type" value="Genomic_DNA"/>
</dbReference>
<dbReference type="PANTHER" id="PTHR39394:SF1">
    <property type="entry name" value="DNAJ HOMOLOGUE SUBFAMILY C MEMBER 28 CONSERVED DOMAIN-CONTAINING PROTEIN"/>
    <property type="match status" value="1"/>
</dbReference>
<keyword evidence="3" id="KW-1185">Reference proteome</keyword>
<dbReference type="PANTHER" id="PTHR39394">
    <property type="entry name" value="YALI0E31793P"/>
    <property type="match status" value="1"/>
</dbReference>
<name>C5E2D5_LACTC</name>
<organism evidence="2 3">
    <name type="scientific">Lachancea thermotolerans (strain ATCC 56472 / CBS 6340 / NRRL Y-8284)</name>
    <name type="common">Yeast</name>
    <name type="synonym">Kluyveromyces thermotolerans</name>
    <dbReference type="NCBI Taxonomy" id="559295"/>
    <lineage>
        <taxon>Eukaryota</taxon>
        <taxon>Fungi</taxon>
        <taxon>Dikarya</taxon>
        <taxon>Ascomycota</taxon>
        <taxon>Saccharomycotina</taxon>
        <taxon>Saccharomycetes</taxon>
        <taxon>Saccharomycetales</taxon>
        <taxon>Saccharomycetaceae</taxon>
        <taxon>Lachancea</taxon>
    </lineage>
</organism>
<sequence>MIKRAFNTTVNRFENTQGDWGYLKQRLTQLKEEAAPDDNDALCGLIKGVVKENPSIEKLYDELPRKEYEDRFRSQIQASKLKRFVNKESRETALSRPWTGEEHYTDTSLRMIMDGVKNEGGSSGSSRNLGFSSTFQATKESNRYARRAVKTRLRLETAQDRIIDYKIDKDEHKSDDIEASEFRVLYAEKFTPIGSFEKLKSIADVRIEESMKKGEFDSVKKIRGQKLSSTQPLPYVDRTEHHLNDILVRQNISPPWIEKQGSVNKDIMVFRDDLLRKFQSELIAALNLRGFFRTEVPSNSELNQHGKLNSVKESVFSDWKSTLKIGSRIKQLNDSLRSYNLQAPLPAQKFYLQADRELQRVLKETDISRLYRDEFSRQKVLHNNAKAANESQATSNSQFSWPKKWRIW</sequence>
<protein>
    <submittedName>
        <fullName evidence="2">KLTH0H04048p</fullName>
    </submittedName>
</protein>
<dbReference type="GeneID" id="8294371"/>
<dbReference type="AlphaFoldDB" id="C5E2D5"/>
<dbReference type="HOGENOM" id="CLU_019422_1_0_1"/>
<dbReference type="RefSeq" id="XP_002556058.1">
    <property type="nucleotide sequence ID" value="XM_002556012.1"/>
</dbReference>
<dbReference type="Proteomes" id="UP000002036">
    <property type="component" value="Chromosome H"/>
</dbReference>
<dbReference type="KEGG" id="lth:KLTH0H04048g"/>
<dbReference type="OrthoDB" id="1922282at2759"/>
<feature type="domain" description="DnaJ homologue subfamily C member 28 conserved" evidence="1">
    <location>
        <begin position="202"/>
        <end position="271"/>
    </location>
</feature>
<dbReference type="eggNOG" id="KOG0568">
    <property type="taxonomic scope" value="Eukaryota"/>
</dbReference>
<reference evidence="2 3" key="1">
    <citation type="journal article" date="2009" name="Genome Res.">
        <title>Comparative genomics of protoploid Saccharomycetaceae.</title>
        <authorList>
            <consortium name="The Genolevures Consortium"/>
            <person name="Souciet J.-L."/>
            <person name="Dujon B."/>
            <person name="Gaillardin C."/>
            <person name="Johnston M."/>
            <person name="Baret P.V."/>
            <person name="Cliften P."/>
            <person name="Sherman D.J."/>
            <person name="Weissenbach J."/>
            <person name="Westhof E."/>
            <person name="Wincker P."/>
            <person name="Jubin C."/>
            <person name="Poulain J."/>
            <person name="Barbe V."/>
            <person name="Segurens B."/>
            <person name="Artiguenave F."/>
            <person name="Anthouard V."/>
            <person name="Vacherie B."/>
            <person name="Val M.-E."/>
            <person name="Fulton R.S."/>
            <person name="Minx P."/>
            <person name="Wilson R."/>
            <person name="Durrens P."/>
            <person name="Jean G."/>
            <person name="Marck C."/>
            <person name="Martin T."/>
            <person name="Nikolski M."/>
            <person name="Rolland T."/>
            <person name="Seret M.-L."/>
            <person name="Casaregola S."/>
            <person name="Despons L."/>
            <person name="Fairhead C."/>
            <person name="Fischer G."/>
            <person name="Lafontaine I."/>
            <person name="Leh V."/>
            <person name="Lemaire M."/>
            <person name="de Montigny J."/>
            <person name="Neuveglise C."/>
            <person name="Thierry A."/>
            <person name="Blanc-Lenfle I."/>
            <person name="Bleykasten C."/>
            <person name="Diffels J."/>
            <person name="Fritsch E."/>
            <person name="Frangeul L."/>
            <person name="Goeffon A."/>
            <person name="Jauniaux N."/>
            <person name="Kachouri-Lafond R."/>
            <person name="Payen C."/>
            <person name="Potier S."/>
            <person name="Pribylova L."/>
            <person name="Ozanne C."/>
            <person name="Richard G.-F."/>
            <person name="Sacerdot C."/>
            <person name="Straub M.-L."/>
            <person name="Talla E."/>
        </authorList>
    </citation>
    <scope>NUCLEOTIDE SEQUENCE [LARGE SCALE GENOMIC DNA]</scope>
    <source>
        <strain evidence="3">ATCC 56472 / CBS 6340 / NRRL Y-8284</strain>
    </source>
</reference>
<dbReference type="InterPro" id="IPR018961">
    <property type="entry name" value="DnaJ_homolog_subfam-C_membr-28"/>
</dbReference>
<proteinExistence type="predicted"/>
<dbReference type="Pfam" id="PF09350">
    <property type="entry name" value="DJC28_CD"/>
    <property type="match status" value="1"/>
</dbReference>
<evidence type="ECO:0000313" key="2">
    <source>
        <dbReference type="EMBL" id="CAR30196.1"/>
    </source>
</evidence>
<evidence type="ECO:0000259" key="1">
    <source>
        <dbReference type="Pfam" id="PF09350"/>
    </source>
</evidence>
<dbReference type="InParanoid" id="C5E2D5"/>
<accession>C5E2D5</accession>
<evidence type="ECO:0000313" key="3">
    <source>
        <dbReference type="Proteomes" id="UP000002036"/>
    </source>
</evidence>
<dbReference type="OMA" id="HNANSAF"/>